<dbReference type="Gene3D" id="3.30.70.970">
    <property type="entry name" value="RraB-like"/>
    <property type="match status" value="1"/>
</dbReference>
<accession>A0A097IJ74</accession>
<reference evidence="2 3" key="1">
    <citation type="submission" date="2013-09" db="EMBL/GenBank/DDBJ databases">
        <title>Complete genome sequence of Corynebacterium doosanense CAU 212(T) (=DSM 45436(T)), isolated from activated sludge.</title>
        <authorList>
            <person name="Schaffert L."/>
            <person name="Albersmeier A."/>
            <person name="Kalinowski J."/>
            <person name="Ruckert C."/>
        </authorList>
    </citation>
    <scope>NUCLEOTIDE SEQUENCE [LARGE SCALE GENOMIC DNA]</scope>
    <source>
        <strain evidence="2 3">CAU 212</strain>
    </source>
</reference>
<dbReference type="HOGENOM" id="CLU_1056535_0_0_11"/>
<dbReference type="SUPFAM" id="SSF89946">
    <property type="entry name" value="Hypothetical protein VC0424"/>
    <property type="match status" value="1"/>
</dbReference>
<organism evidence="2 3">
    <name type="scientific">Corynebacterium doosanense CAU 212 = DSM 45436</name>
    <dbReference type="NCBI Taxonomy" id="558173"/>
    <lineage>
        <taxon>Bacteria</taxon>
        <taxon>Bacillati</taxon>
        <taxon>Actinomycetota</taxon>
        <taxon>Actinomycetes</taxon>
        <taxon>Mycobacteriales</taxon>
        <taxon>Corynebacteriaceae</taxon>
        <taxon>Corynebacterium</taxon>
    </lineage>
</organism>
<proteinExistence type="predicted"/>
<dbReference type="InterPro" id="IPR036701">
    <property type="entry name" value="RraB-like_sf"/>
</dbReference>
<dbReference type="Proteomes" id="UP000029914">
    <property type="component" value="Chromosome"/>
</dbReference>
<dbReference type="STRING" id="558173.CDOO_02280"/>
<evidence type="ECO:0000313" key="2">
    <source>
        <dbReference type="EMBL" id="AIT62197.1"/>
    </source>
</evidence>
<evidence type="ECO:0000259" key="1">
    <source>
        <dbReference type="Pfam" id="PF06877"/>
    </source>
</evidence>
<evidence type="ECO:0000313" key="3">
    <source>
        <dbReference type="Proteomes" id="UP000029914"/>
    </source>
</evidence>
<dbReference type="KEGG" id="cdo:CDOO_02280"/>
<keyword evidence="3" id="KW-1185">Reference proteome</keyword>
<dbReference type="AlphaFoldDB" id="A0A097IJ74"/>
<dbReference type="eggNOG" id="ENOG5031XFC">
    <property type="taxonomic scope" value="Bacteria"/>
</dbReference>
<feature type="domain" description="Regulator of ribonuclease activity B" evidence="1">
    <location>
        <begin position="10"/>
        <end position="96"/>
    </location>
</feature>
<name>A0A097IJ74_9CORY</name>
<protein>
    <recommendedName>
        <fullName evidence="1">Regulator of ribonuclease activity B domain-containing protein</fullName>
    </recommendedName>
</protein>
<dbReference type="RefSeq" id="WP_018021395.1">
    <property type="nucleotide sequence ID" value="NZ_AQUX01000002.1"/>
</dbReference>
<dbReference type="EMBL" id="CP006764">
    <property type="protein sequence ID" value="AIT62197.1"/>
    <property type="molecule type" value="Genomic_DNA"/>
</dbReference>
<dbReference type="Pfam" id="PF06877">
    <property type="entry name" value="RraB"/>
    <property type="match status" value="1"/>
</dbReference>
<gene>
    <name evidence="2" type="ORF">CDOO_02280</name>
</gene>
<dbReference type="InterPro" id="IPR009671">
    <property type="entry name" value="RraB_dom"/>
</dbReference>
<dbReference type="OrthoDB" id="4407046at2"/>
<sequence length="242" mass="26834">MHPDDSTLLSILAKRSDLSRPRPQDHFFFLPTEQAALELLGQLEGWTQVGDIRPVDNTWALTVRRTDLPANEPTIAGLRRRFTELALDLGGLYDGWQATTDVGLDRPTDGTAMLLEELDPGDRDTIDQLVPLLKKLGALHSPEALVTFIDAGRPEWKMKAFEDPATADDVIHLVGTAAGEQIAAATGLRWVLLVEDDVEEIVLADAERGVIRPFSMASEWWEEKGRTDVSDFIRAAIMLVQI</sequence>